<evidence type="ECO:0000256" key="4">
    <source>
        <dbReference type="ARBA" id="ARBA00022475"/>
    </source>
</evidence>
<dbReference type="Proteomes" id="UP000216147">
    <property type="component" value="Unassembled WGS sequence"/>
</dbReference>
<proteinExistence type="inferred from homology"/>
<accession>A0A258HHA4</accession>
<dbReference type="GO" id="GO:0005886">
    <property type="term" value="C:plasma membrane"/>
    <property type="evidence" value="ECO:0007669"/>
    <property type="project" value="UniProtKB-SubCell"/>
</dbReference>
<evidence type="ECO:0000256" key="7">
    <source>
        <dbReference type="ARBA" id="ARBA00022927"/>
    </source>
</evidence>
<organism evidence="13 14">
    <name type="scientific">Brevundimonas subvibrioides</name>
    <dbReference type="NCBI Taxonomy" id="74313"/>
    <lineage>
        <taxon>Bacteria</taxon>
        <taxon>Pseudomonadati</taxon>
        <taxon>Pseudomonadota</taxon>
        <taxon>Alphaproteobacteria</taxon>
        <taxon>Caulobacterales</taxon>
        <taxon>Caulobacteraceae</taxon>
        <taxon>Brevundimonas</taxon>
    </lineage>
</organism>
<evidence type="ECO:0000313" key="14">
    <source>
        <dbReference type="Proteomes" id="UP000216147"/>
    </source>
</evidence>
<evidence type="ECO:0000256" key="5">
    <source>
        <dbReference type="ARBA" id="ARBA00022519"/>
    </source>
</evidence>
<dbReference type="InterPro" id="IPR038072">
    <property type="entry name" value="GspK_central_sf"/>
</dbReference>
<dbReference type="InterPro" id="IPR005628">
    <property type="entry name" value="GspK"/>
</dbReference>
<evidence type="ECO:0000256" key="3">
    <source>
        <dbReference type="ARBA" id="ARBA00022448"/>
    </source>
</evidence>
<keyword evidence="3" id="KW-0813">Transport</keyword>
<dbReference type="InterPro" id="IPR010994">
    <property type="entry name" value="RuvA_2-like"/>
</dbReference>
<evidence type="ECO:0000256" key="6">
    <source>
        <dbReference type="ARBA" id="ARBA00022692"/>
    </source>
</evidence>
<feature type="transmembrane region" description="Helical" evidence="11">
    <location>
        <begin position="12"/>
        <end position="38"/>
    </location>
</feature>
<evidence type="ECO:0000313" key="13">
    <source>
        <dbReference type="EMBL" id="OYX56361.1"/>
    </source>
</evidence>
<evidence type="ECO:0000259" key="12">
    <source>
        <dbReference type="Pfam" id="PF21687"/>
    </source>
</evidence>
<feature type="domain" description="T2SS protein K first SAM-like" evidence="12">
    <location>
        <begin position="142"/>
        <end position="227"/>
    </location>
</feature>
<dbReference type="PANTHER" id="PTHR38831:SF2">
    <property type="entry name" value="TYPE II SECRETION SYSTEM PROTEIN K"/>
    <property type="match status" value="1"/>
</dbReference>
<dbReference type="AlphaFoldDB" id="A0A258HHA4"/>
<keyword evidence="9 11" id="KW-0472">Membrane</keyword>
<keyword evidence="4" id="KW-1003">Cell membrane</keyword>
<evidence type="ECO:0000256" key="10">
    <source>
        <dbReference type="SAM" id="MobiDB-lite"/>
    </source>
</evidence>
<keyword evidence="7" id="KW-0653">Protein transport</keyword>
<comment type="caution">
    <text evidence="13">The sequence shown here is derived from an EMBL/GenBank/DDBJ whole genome shotgun (WGS) entry which is preliminary data.</text>
</comment>
<evidence type="ECO:0000256" key="11">
    <source>
        <dbReference type="SAM" id="Phobius"/>
    </source>
</evidence>
<dbReference type="SUPFAM" id="SSF158544">
    <property type="entry name" value="GspK insert domain-like"/>
    <property type="match status" value="1"/>
</dbReference>
<dbReference type="EMBL" id="NCEQ01000008">
    <property type="protein sequence ID" value="OYX56361.1"/>
    <property type="molecule type" value="Genomic_DNA"/>
</dbReference>
<keyword evidence="6 11" id="KW-0812">Transmembrane</keyword>
<dbReference type="Pfam" id="PF21687">
    <property type="entry name" value="T2SSK_1st"/>
    <property type="match status" value="1"/>
</dbReference>
<sequence length="350" mass="37925">MVLPVLRRSAGFVLPTVLVVTSVVTLIFLVAITALASLTREAGLARARVAFAQQAMTAEARLTYLGATERMSPGGLWIDAPLPPGEFEVPDPAREAAFQAGMANAGDLRLDGRPYRYGAAAIIRLQDQAGMVNLSRLAGPPMSRLMTRLNVSAADARSLEAALADYSDADDLRTANGAERSDYPSGSEGPANRPLRSVDELMSVLGARDAIDPSAWRELKPYLAADPASFQLNVNTAGREALQILFGMTETQARSAIRAREVQPFYSLEQVVADTGAALDTDPEAGSVYPSGRIIYTVEDRLSRWTYSGRLTLTPTNSERPFWIDRTEFNEARRSDPEPVNVPEFPAAPR</sequence>
<reference evidence="13 14" key="1">
    <citation type="submission" date="2017-03" db="EMBL/GenBank/DDBJ databases">
        <title>Lifting the veil on microbial sulfur biogeochemistry in mining wastewaters.</title>
        <authorList>
            <person name="Kantor R.S."/>
            <person name="Colenbrander Nelson T."/>
            <person name="Marshall S."/>
            <person name="Bennett D."/>
            <person name="Apte S."/>
            <person name="Camacho D."/>
            <person name="Thomas B.C."/>
            <person name="Warren L.A."/>
            <person name="Banfield J.F."/>
        </authorList>
    </citation>
    <scope>NUCLEOTIDE SEQUENCE [LARGE SCALE GENOMIC DNA]</scope>
    <source>
        <strain evidence="13">32-68-21</strain>
    </source>
</reference>
<dbReference type="GO" id="GO:0009306">
    <property type="term" value="P:protein secretion"/>
    <property type="evidence" value="ECO:0007669"/>
    <property type="project" value="InterPro"/>
</dbReference>
<dbReference type="Gene3D" id="1.10.40.60">
    <property type="entry name" value="EpsJ-like"/>
    <property type="match status" value="2"/>
</dbReference>
<keyword evidence="5" id="KW-0997">Cell inner membrane</keyword>
<name>A0A258HHA4_9CAUL</name>
<feature type="region of interest" description="Disordered" evidence="10">
    <location>
        <begin position="175"/>
        <end position="195"/>
    </location>
</feature>
<gene>
    <name evidence="13" type="ORF">B7Y86_10485</name>
</gene>
<dbReference type="SUPFAM" id="SSF47781">
    <property type="entry name" value="RuvA domain 2-like"/>
    <property type="match status" value="1"/>
</dbReference>
<dbReference type="InterPro" id="IPR049031">
    <property type="entry name" value="T2SSK_SAM-like_1st"/>
</dbReference>
<comment type="similarity">
    <text evidence="2">Belongs to the GSP K family.</text>
</comment>
<evidence type="ECO:0000256" key="8">
    <source>
        <dbReference type="ARBA" id="ARBA00022989"/>
    </source>
</evidence>
<evidence type="ECO:0000256" key="2">
    <source>
        <dbReference type="ARBA" id="ARBA00007246"/>
    </source>
</evidence>
<evidence type="ECO:0000256" key="1">
    <source>
        <dbReference type="ARBA" id="ARBA00004533"/>
    </source>
</evidence>
<keyword evidence="8 11" id="KW-1133">Transmembrane helix</keyword>
<dbReference type="PANTHER" id="PTHR38831">
    <property type="entry name" value="TYPE II SECRETION SYSTEM PROTEIN K"/>
    <property type="match status" value="1"/>
</dbReference>
<evidence type="ECO:0000256" key="9">
    <source>
        <dbReference type="ARBA" id="ARBA00023136"/>
    </source>
</evidence>
<comment type="subcellular location">
    <subcellularLocation>
        <location evidence="1">Cell inner membrane</location>
    </subcellularLocation>
</comment>
<protein>
    <recommendedName>
        <fullName evidence="12">T2SS protein K first SAM-like domain-containing protein</fullName>
    </recommendedName>
</protein>